<accession>A0AAE3GVH2</accession>
<dbReference type="Proteomes" id="UP001204953">
    <property type="component" value="Unassembled WGS sequence"/>
</dbReference>
<feature type="transmembrane region" description="Helical" evidence="8">
    <location>
        <begin position="308"/>
        <end position="328"/>
    </location>
</feature>
<keyword evidence="2" id="KW-1003">Cell membrane</keyword>
<dbReference type="PANTHER" id="PTHR33908:SF3">
    <property type="entry name" value="UNDECAPRENYL PHOSPHATE-ALPHA-4-AMINO-4-DEOXY-L-ARABINOSE ARABINOSYL TRANSFERASE"/>
    <property type="match status" value="1"/>
</dbReference>
<feature type="transmembrane region" description="Helical" evidence="8">
    <location>
        <begin position="21"/>
        <end position="40"/>
    </location>
</feature>
<keyword evidence="6 8" id="KW-1133">Transmembrane helix</keyword>
<comment type="subcellular location">
    <subcellularLocation>
        <location evidence="1">Cell membrane</location>
        <topology evidence="1">Multi-pass membrane protein</topology>
    </subcellularLocation>
</comment>
<feature type="transmembrane region" description="Helical" evidence="8">
    <location>
        <begin position="334"/>
        <end position="352"/>
    </location>
</feature>
<dbReference type="GO" id="GO:0005886">
    <property type="term" value="C:plasma membrane"/>
    <property type="evidence" value="ECO:0007669"/>
    <property type="project" value="UniProtKB-SubCell"/>
</dbReference>
<dbReference type="GO" id="GO:0010041">
    <property type="term" value="P:response to iron(III) ion"/>
    <property type="evidence" value="ECO:0007669"/>
    <property type="project" value="TreeGrafter"/>
</dbReference>
<evidence type="ECO:0000256" key="3">
    <source>
        <dbReference type="ARBA" id="ARBA00022676"/>
    </source>
</evidence>
<evidence type="ECO:0000256" key="6">
    <source>
        <dbReference type="ARBA" id="ARBA00022989"/>
    </source>
</evidence>
<keyword evidence="5 8" id="KW-0812">Transmembrane</keyword>
<dbReference type="RefSeq" id="WP_254014150.1">
    <property type="nucleotide sequence ID" value="NZ_JAMZMM010000326.1"/>
</dbReference>
<keyword evidence="3" id="KW-0328">Glycosyltransferase</keyword>
<evidence type="ECO:0000256" key="7">
    <source>
        <dbReference type="ARBA" id="ARBA00023136"/>
    </source>
</evidence>
<evidence type="ECO:0000313" key="11">
    <source>
        <dbReference type="Proteomes" id="UP001204953"/>
    </source>
</evidence>
<dbReference type="Pfam" id="PF13231">
    <property type="entry name" value="PMT_2"/>
    <property type="match status" value="1"/>
</dbReference>
<sequence length="447" mass="50210">MDRQTFIWGRSGSRIRKTQRWVERILLLGLLLAALLLFSINLESLPLLGWEKTTIDLVTGNIGKHTVGSWQWFYPSLQAQAYPQDPPLLHWLISFAYNLGGNGIWMTRLPGAILSAFSVPLLYGIAREIFPARRSAIFASLIYLTLFPVVYYGRLAMSDGTGLCFFMLVMWCVLRSRRDLRYGLGAGVGLGLICLSKGVLLGLCLLAIVLVFLVWDTPRLLTSGYWWLGWFLGIVPGLAWYSIPLLYSQTSIATSTIDHSLKPLWLAVDGHTGPPWYYLIEICKFSAPWLVFFPCGLWLAWKNRNWGWAKLVLVWTFVYLGAISLMVTKLPWNALPIYPALALAGGAQLADIWNWPSSKSYPRIWTISLGLMAVGAIAGTIYFISQSTNYFLPAISTSFALTMGISAILLARRDLQFIFVLCWGMYISLLLFMASPYLSGDWIGNLS</sequence>
<feature type="transmembrane region" description="Helical" evidence="8">
    <location>
        <begin position="227"/>
        <end position="247"/>
    </location>
</feature>
<feature type="transmembrane region" description="Helical" evidence="8">
    <location>
        <begin position="364"/>
        <end position="384"/>
    </location>
</feature>
<feature type="transmembrane region" description="Helical" evidence="8">
    <location>
        <begin position="104"/>
        <end position="123"/>
    </location>
</feature>
<name>A0AAE3GVH2_9CYAN</name>
<feature type="transmembrane region" description="Helical" evidence="8">
    <location>
        <begin position="135"/>
        <end position="154"/>
    </location>
</feature>
<dbReference type="InterPro" id="IPR050297">
    <property type="entry name" value="LipidA_mod_glycosyltrf_83"/>
</dbReference>
<organism evidence="10 11">
    <name type="scientific">Limnofasciculus baicalensis BBK-W-15</name>
    <dbReference type="NCBI Taxonomy" id="2699891"/>
    <lineage>
        <taxon>Bacteria</taxon>
        <taxon>Bacillati</taxon>
        <taxon>Cyanobacteriota</taxon>
        <taxon>Cyanophyceae</taxon>
        <taxon>Coleofasciculales</taxon>
        <taxon>Coleofasciculaceae</taxon>
        <taxon>Limnofasciculus</taxon>
        <taxon>Limnofasciculus baicalensis</taxon>
    </lineage>
</organism>
<keyword evidence="7 8" id="KW-0472">Membrane</keyword>
<reference evidence="10" key="1">
    <citation type="submission" date="2022-06" db="EMBL/GenBank/DDBJ databases">
        <title>New cyanobacteria of genus Symplocastrum in benthos of Lake Baikal.</title>
        <authorList>
            <person name="Sorokovikova E."/>
            <person name="Tikhonova I."/>
            <person name="Krasnopeev A."/>
            <person name="Evseev P."/>
            <person name="Gladkikh A."/>
            <person name="Belykh O."/>
        </authorList>
    </citation>
    <scope>NUCLEOTIDE SEQUENCE</scope>
    <source>
        <strain evidence="10">BBK-W-15</strain>
    </source>
</reference>
<comment type="caution">
    <text evidence="10">The sequence shown here is derived from an EMBL/GenBank/DDBJ whole genome shotgun (WGS) entry which is preliminary data.</text>
</comment>
<dbReference type="PANTHER" id="PTHR33908">
    <property type="entry name" value="MANNOSYLTRANSFERASE YKCB-RELATED"/>
    <property type="match status" value="1"/>
</dbReference>
<feature type="domain" description="Glycosyltransferase RgtA/B/C/D-like" evidence="9">
    <location>
        <begin position="85"/>
        <end position="235"/>
    </location>
</feature>
<feature type="transmembrane region" description="Helical" evidence="8">
    <location>
        <begin position="188"/>
        <end position="215"/>
    </location>
</feature>
<evidence type="ECO:0000313" key="10">
    <source>
        <dbReference type="EMBL" id="MCP2731410.1"/>
    </source>
</evidence>
<evidence type="ECO:0000256" key="5">
    <source>
        <dbReference type="ARBA" id="ARBA00022692"/>
    </source>
</evidence>
<dbReference type="AlphaFoldDB" id="A0AAE3GVH2"/>
<evidence type="ECO:0000256" key="1">
    <source>
        <dbReference type="ARBA" id="ARBA00004651"/>
    </source>
</evidence>
<evidence type="ECO:0000256" key="8">
    <source>
        <dbReference type="SAM" id="Phobius"/>
    </source>
</evidence>
<feature type="transmembrane region" description="Helical" evidence="8">
    <location>
        <begin position="390"/>
        <end position="410"/>
    </location>
</feature>
<dbReference type="InterPro" id="IPR038731">
    <property type="entry name" value="RgtA/B/C-like"/>
</dbReference>
<protein>
    <submittedName>
        <fullName evidence="10">Glycosyltransferase family 39 protein</fullName>
    </submittedName>
</protein>
<proteinExistence type="predicted"/>
<evidence type="ECO:0000256" key="2">
    <source>
        <dbReference type="ARBA" id="ARBA00022475"/>
    </source>
</evidence>
<evidence type="ECO:0000256" key="4">
    <source>
        <dbReference type="ARBA" id="ARBA00022679"/>
    </source>
</evidence>
<gene>
    <name evidence="10" type="ORF">NJ959_23570</name>
</gene>
<keyword evidence="11" id="KW-1185">Reference proteome</keyword>
<dbReference type="EMBL" id="JAMZMM010000326">
    <property type="protein sequence ID" value="MCP2731410.1"/>
    <property type="molecule type" value="Genomic_DNA"/>
</dbReference>
<evidence type="ECO:0000259" key="9">
    <source>
        <dbReference type="Pfam" id="PF13231"/>
    </source>
</evidence>
<keyword evidence="4" id="KW-0808">Transferase</keyword>
<feature type="transmembrane region" description="Helical" evidence="8">
    <location>
        <begin position="417"/>
        <end position="438"/>
    </location>
</feature>
<dbReference type="GO" id="GO:0009103">
    <property type="term" value="P:lipopolysaccharide biosynthetic process"/>
    <property type="evidence" value="ECO:0007669"/>
    <property type="project" value="UniProtKB-ARBA"/>
</dbReference>
<dbReference type="GO" id="GO:0016763">
    <property type="term" value="F:pentosyltransferase activity"/>
    <property type="evidence" value="ECO:0007669"/>
    <property type="project" value="TreeGrafter"/>
</dbReference>